<dbReference type="Proteomes" id="UP000054262">
    <property type="component" value="Unassembled WGS sequence"/>
</dbReference>
<dbReference type="NCBIfam" id="TIGR00512">
    <property type="entry name" value="salvage_mtnA"/>
    <property type="match status" value="1"/>
</dbReference>
<organism evidence="7 8">
    <name type="scientific">Methylophilales bacterium HTCC2181</name>
    <dbReference type="NCBI Taxonomy" id="383631"/>
    <lineage>
        <taxon>Bacteria</taxon>
        <taxon>Pseudomonadati</taxon>
        <taxon>Pseudomonadota</taxon>
        <taxon>Betaproteobacteria</taxon>
        <taxon>Nitrosomonadales</taxon>
        <taxon>OM43 clade</taxon>
    </lineage>
</organism>
<evidence type="ECO:0000256" key="2">
    <source>
        <dbReference type="ARBA" id="ARBA00023235"/>
    </source>
</evidence>
<dbReference type="Gene3D" id="1.20.120.420">
    <property type="entry name" value="translation initiation factor eif-2b, domain 1"/>
    <property type="match status" value="1"/>
</dbReference>
<comment type="caution">
    <text evidence="7">The sequence shown here is derived from an EMBL/GenBank/DDBJ whole genome shotgun (WGS) entry which is preliminary data.</text>
</comment>
<dbReference type="NCBIfam" id="TIGR00524">
    <property type="entry name" value="eIF-2B_rel"/>
    <property type="match status" value="1"/>
</dbReference>
<dbReference type="Pfam" id="PF01008">
    <property type="entry name" value="IF-2B"/>
    <property type="match status" value="1"/>
</dbReference>
<dbReference type="InterPro" id="IPR011559">
    <property type="entry name" value="Initiation_fac_2B_a/b/d"/>
</dbReference>
<dbReference type="InterPro" id="IPR005251">
    <property type="entry name" value="IF-M1Pi"/>
</dbReference>
<dbReference type="InterPro" id="IPR000649">
    <property type="entry name" value="IF-2B-related"/>
</dbReference>
<keyword evidence="8" id="KW-1185">Reference proteome</keyword>
<evidence type="ECO:0000313" key="7">
    <source>
        <dbReference type="EMBL" id="EAV47450.1"/>
    </source>
</evidence>
<dbReference type="AlphaFoldDB" id="A0P7E0"/>
<dbReference type="InterPro" id="IPR042529">
    <property type="entry name" value="IF_2B-like_C"/>
</dbReference>
<dbReference type="NCBIfam" id="NF004326">
    <property type="entry name" value="PRK05720.1"/>
    <property type="match status" value="1"/>
</dbReference>
<name>A0P7E0_9PROT</name>
<evidence type="ECO:0000313" key="8">
    <source>
        <dbReference type="Proteomes" id="UP000054262"/>
    </source>
</evidence>
<evidence type="ECO:0000256" key="1">
    <source>
        <dbReference type="ARBA" id="ARBA00009117"/>
    </source>
</evidence>
<dbReference type="SUPFAM" id="SSF100950">
    <property type="entry name" value="NagB/RpiA/CoA transferase-like"/>
    <property type="match status" value="1"/>
</dbReference>
<proteinExistence type="inferred from homology"/>
<dbReference type="InterPro" id="IPR027363">
    <property type="entry name" value="M1Pi_N"/>
</dbReference>
<dbReference type="FunFam" id="3.40.50.10470:FF:000006">
    <property type="entry name" value="Methylthioribose-1-phosphate isomerase"/>
    <property type="match status" value="1"/>
</dbReference>
<dbReference type="InterPro" id="IPR037171">
    <property type="entry name" value="NagB/RpiA_transferase-like"/>
</dbReference>
<accession>A0P7E0</accession>
<dbReference type="GO" id="GO:0046523">
    <property type="term" value="F:S-methyl-5-thioribose-1-phosphate isomerase activity"/>
    <property type="evidence" value="ECO:0007669"/>
    <property type="project" value="UniProtKB-EC"/>
</dbReference>
<protein>
    <recommendedName>
        <fullName evidence="6">S-methyl-5-thioribose-1-phosphate isomerase</fullName>
        <ecNumber evidence="6">5.3.1.23</ecNumber>
    </recommendedName>
</protein>
<evidence type="ECO:0000256" key="4">
    <source>
        <dbReference type="ARBA" id="ARBA00051169"/>
    </source>
</evidence>
<dbReference type="EMBL" id="AAUX01000001">
    <property type="protein sequence ID" value="EAV47450.1"/>
    <property type="molecule type" value="Genomic_DNA"/>
</dbReference>
<comment type="catalytic activity">
    <reaction evidence="4">
        <text>5-(methylsulfanyl)-alpha-D-ribose 1-phosphate = 5-(methylsulfanyl)-D-ribulose 1-phosphate</text>
        <dbReference type="Rhea" id="RHEA:19989"/>
        <dbReference type="ChEBI" id="CHEBI:58533"/>
        <dbReference type="ChEBI" id="CHEBI:58548"/>
        <dbReference type="EC" id="5.3.1.23"/>
    </reaction>
    <physiologicalReaction direction="left-to-right" evidence="4">
        <dbReference type="Rhea" id="RHEA:19990"/>
    </physiologicalReaction>
</comment>
<keyword evidence="7" id="KW-0396">Initiation factor</keyword>
<dbReference type="GO" id="GO:0019509">
    <property type="term" value="P:L-methionine salvage from methylthioadenosine"/>
    <property type="evidence" value="ECO:0007669"/>
    <property type="project" value="TreeGrafter"/>
</dbReference>
<gene>
    <name evidence="7" type="ORF">MB2181_05215</name>
</gene>
<dbReference type="PANTHER" id="PTHR43475:SF1">
    <property type="entry name" value="METHYLTHIORIBOSE-1-PHOSPHATE ISOMERASE"/>
    <property type="match status" value="1"/>
</dbReference>
<dbReference type="Gene3D" id="3.40.50.10470">
    <property type="entry name" value="Translation initiation factor eif-2b, domain 2"/>
    <property type="match status" value="1"/>
</dbReference>
<keyword evidence="7" id="KW-0648">Protein biosynthesis</keyword>
<evidence type="ECO:0000256" key="6">
    <source>
        <dbReference type="ARBA" id="ARBA00066897"/>
    </source>
</evidence>
<comment type="catalytic activity">
    <reaction evidence="3">
        <text>5-deoxy-alpha-D-ribose 1-phosphate = 5-deoxy-D-ribulose 1-phosphate</text>
        <dbReference type="Rhea" id="RHEA:61296"/>
        <dbReference type="ChEBI" id="CHEBI:58749"/>
        <dbReference type="ChEBI" id="CHEBI:144504"/>
    </reaction>
    <physiologicalReaction direction="left-to-right" evidence="3">
        <dbReference type="Rhea" id="RHEA:61297"/>
    </physiologicalReaction>
</comment>
<keyword evidence="2" id="KW-0413">Isomerase</keyword>
<evidence type="ECO:0000256" key="3">
    <source>
        <dbReference type="ARBA" id="ARBA00050906"/>
    </source>
</evidence>
<evidence type="ECO:0000256" key="5">
    <source>
        <dbReference type="ARBA" id="ARBA00058145"/>
    </source>
</evidence>
<reference evidence="7 8" key="1">
    <citation type="submission" date="2006-11" db="EMBL/GenBank/DDBJ databases">
        <authorList>
            <person name="Giovannoni S."/>
            <person name="Vergin K."/>
            <person name="Ferriera S."/>
            <person name="Johnson J."/>
            <person name="Kravitz S."/>
            <person name="Beeson K."/>
            <person name="Sutton G."/>
            <person name="Rogers Y.-H."/>
            <person name="Friedman R."/>
            <person name="Frazier M."/>
            <person name="Venter J.C."/>
        </authorList>
    </citation>
    <scope>NUCLEOTIDE SEQUENCE [LARGE SCALE GENOMIC DNA]</scope>
    <source>
        <strain evidence="7 8">HTCC2181</strain>
    </source>
</reference>
<dbReference type="EC" id="5.3.1.23" evidence="6"/>
<comment type="similarity">
    <text evidence="1">Belongs to the eIF-2B alpha/beta/delta subunits family. MtnA subfamily.</text>
</comment>
<dbReference type="GO" id="GO:0003743">
    <property type="term" value="F:translation initiation factor activity"/>
    <property type="evidence" value="ECO:0007669"/>
    <property type="project" value="UniProtKB-KW"/>
</dbReference>
<sequence>MEIAITTMQVRGAPLIGVSAAFGIALACNDNVSDNAIERAKLSLLATRPTAINLAWAVTRLCHALLATPEHQRKDKAWDLVQSMADEDVSINRRIGLAGLTLLEPIDKPIINVLTHCNAGWLATIDFGTALSPIYEAKAKGLAIHVWVDETRPRNQGMSLTAWELEKAGIPHTVISDNAGGLLMQQGKVDCVLVGADRVGIDGSVCNKIGTYLKALPAKVHKVPFYVAAPKSTLDKDFTFANQTFEIENRDERELFRISGINKEGHLTEVRIGEAKGYNPAFDITPPEYISKLICEDGVFDPSQLRGLLL</sequence>
<dbReference type="PANTHER" id="PTHR43475">
    <property type="entry name" value="METHYLTHIORIBOSE-1-PHOSPHATE ISOMERASE"/>
    <property type="match status" value="1"/>
</dbReference>
<comment type="function">
    <text evidence="5">Catalyzes the interconversion of methylthioribose-1-phosphate (MTR-1-P) into methylthioribulose-1-phosphate (MTRu-1-P). Also catalyzes the interconversion of 5-deoxyribose 1-phosphate and 5-deoxyribulose 1-phosphate. Part of a bifunctional DHAP-shunt salvage pathway for SAM by-products.</text>
</comment>